<dbReference type="AlphaFoldDB" id="A0A0K2U2C0"/>
<reference evidence="1" key="1">
    <citation type="submission" date="2014-05" db="EMBL/GenBank/DDBJ databases">
        <authorList>
            <person name="Chronopoulou M."/>
        </authorList>
    </citation>
    <scope>NUCLEOTIDE SEQUENCE</scope>
    <source>
        <tissue evidence="1">Whole organism</tissue>
    </source>
</reference>
<organism evidence="1">
    <name type="scientific">Lepeophtheirus salmonis</name>
    <name type="common">Salmon louse</name>
    <name type="synonym">Caligus salmonis</name>
    <dbReference type="NCBI Taxonomy" id="72036"/>
    <lineage>
        <taxon>Eukaryota</taxon>
        <taxon>Metazoa</taxon>
        <taxon>Ecdysozoa</taxon>
        <taxon>Arthropoda</taxon>
        <taxon>Crustacea</taxon>
        <taxon>Multicrustacea</taxon>
        <taxon>Hexanauplia</taxon>
        <taxon>Copepoda</taxon>
        <taxon>Siphonostomatoida</taxon>
        <taxon>Caligidae</taxon>
        <taxon>Lepeophtheirus</taxon>
    </lineage>
</organism>
<evidence type="ECO:0008006" key="2">
    <source>
        <dbReference type="Google" id="ProtNLM"/>
    </source>
</evidence>
<dbReference type="InterPro" id="IPR036397">
    <property type="entry name" value="RNaseH_sf"/>
</dbReference>
<dbReference type="GO" id="GO:0003676">
    <property type="term" value="F:nucleic acid binding"/>
    <property type="evidence" value="ECO:0007669"/>
    <property type="project" value="InterPro"/>
</dbReference>
<dbReference type="EMBL" id="HACA01015068">
    <property type="protein sequence ID" value="CDW32429.1"/>
    <property type="molecule type" value="Transcribed_RNA"/>
</dbReference>
<accession>A0A0K2U2C0</accession>
<proteinExistence type="predicted"/>
<sequence length="82" mass="10182">INKHKVRIIDWPAQNPDLNPIENLWTTLKKVVWERHPLNLDALWRFCREEWAKIDPSVCRHLVRTYCKRIQYLTYQRYVTKY</sequence>
<evidence type="ECO:0000313" key="1">
    <source>
        <dbReference type="EMBL" id="CDW32429.1"/>
    </source>
</evidence>
<protein>
    <recommendedName>
        <fullName evidence="2">Tc1-like transposase DDE domain-containing protein</fullName>
    </recommendedName>
</protein>
<name>A0A0K2U2C0_LEPSM</name>
<dbReference type="Gene3D" id="3.30.420.10">
    <property type="entry name" value="Ribonuclease H-like superfamily/Ribonuclease H"/>
    <property type="match status" value="1"/>
</dbReference>
<feature type="non-terminal residue" evidence="1">
    <location>
        <position position="1"/>
    </location>
</feature>